<dbReference type="EMBL" id="RBKT01000001">
    <property type="protein sequence ID" value="RKR86820.1"/>
    <property type="molecule type" value="Genomic_DNA"/>
</dbReference>
<dbReference type="InterPro" id="IPR007344">
    <property type="entry name" value="GrpB/CoaE"/>
</dbReference>
<keyword evidence="2" id="KW-1185">Reference proteome</keyword>
<dbReference type="AlphaFoldDB" id="A0A495JCT0"/>
<reference evidence="1 2" key="1">
    <citation type="submission" date="2018-10" db="EMBL/GenBank/DDBJ databases">
        <title>Sequencing the genomes of 1000 actinobacteria strains.</title>
        <authorList>
            <person name="Klenk H.-P."/>
        </authorList>
    </citation>
    <scope>NUCLEOTIDE SEQUENCE [LARGE SCALE GENOMIC DNA]</scope>
    <source>
        <strain evidence="1 2">DSM 45175</strain>
    </source>
</reference>
<organism evidence="1 2">
    <name type="scientific">Micromonospora pisi</name>
    <dbReference type="NCBI Taxonomy" id="589240"/>
    <lineage>
        <taxon>Bacteria</taxon>
        <taxon>Bacillati</taxon>
        <taxon>Actinomycetota</taxon>
        <taxon>Actinomycetes</taxon>
        <taxon>Micromonosporales</taxon>
        <taxon>Micromonosporaceae</taxon>
        <taxon>Micromonospora</taxon>
    </lineage>
</organism>
<gene>
    <name evidence="1" type="ORF">BDK92_1088</name>
</gene>
<dbReference type="SUPFAM" id="SSF81301">
    <property type="entry name" value="Nucleotidyltransferase"/>
    <property type="match status" value="1"/>
</dbReference>
<accession>A0A495JCT0</accession>
<dbReference type="GO" id="GO:0016740">
    <property type="term" value="F:transferase activity"/>
    <property type="evidence" value="ECO:0007669"/>
    <property type="project" value="UniProtKB-KW"/>
</dbReference>
<dbReference type="PANTHER" id="PTHR34822:SF1">
    <property type="entry name" value="GRPB FAMILY PROTEIN"/>
    <property type="match status" value="1"/>
</dbReference>
<keyword evidence="1" id="KW-0808">Transferase</keyword>
<proteinExistence type="predicted"/>
<sequence>MAAGRGPDGPPQRRDPIKIVPYDAHWPTSFAQEQTRIEAALRNYLVGRVEHVGSTAIPGLAAKPIIDMLSLVSDYDQTAGIVAELGDIGWVHAPEPGDHERRKLSFCFPDVAWRTHHLHIWEVRSPDWRRLLFFRDHLRRHPDLAAKYARIKADLAAVDDHDRPRYRSGKAPFIEDILRQLDSSSDARS</sequence>
<dbReference type="PANTHER" id="PTHR34822">
    <property type="entry name" value="GRPB DOMAIN PROTEIN (AFU_ORTHOLOGUE AFUA_1G01530)"/>
    <property type="match status" value="1"/>
</dbReference>
<protein>
    <submittedName>
        <fullName evidence="1">GrpB-like predicted nucleotidyltransferase (UPF0157 family)</fullName>
    </submittedName>
</protein>
<evidence type="ECO:0000313" key="1">
    <source>
        <dbReference type="EMBL" id="RKR86820.1"/>
    </source>
</evidence>
<dbReference type="RefSeq" id="WP_246016839.1">
    <property type="nucleotide sequence ID" value="NZ_RBKT01000001.1"/>
</dbReference>
<dbReference type="InterPro" id="IPR043519">
    <property type="entry name" value="NT_sf"/>
</dbReference>
<dbReference type="Pfam" id="PF04229">
    <property type="entry name" value="GrpB"/>
    <property type="match status" value="1"/>
</dbReference>
<name>A0A495JCT0_9ACTN</name>
<comment type="caution">
    <text evidence="1">The sequence shown here is derived from an EMBL/GenBank/DDBJ whole genome shotgun (WGS) entry which is preliminary data.</text>
</comment>
<evidence type="ECO:0000313" key="2">
    <source>
        <dbReference type="Proteomes" id="UP000277671"/>
    </source>
</evidence>
<dbReference type="Gene3D" id="3.30.460.10">
    <property type="entry name" value="Beta Polymerase, domain 2"/>
    <property type="match status" value="1"/>
</dbReference>
<dbReference type="Proteomes" id="UP000277671">
    <property type="component" value="Unassembled WGS sequence"/>
</dbReference>